<feature type="region of interest" description="Disordered" evidence="1">
    <location>
        <begin position="81"/>
        <end position="102"/>
    </location>
</feature>
<organism evidence="3 4">
    <name type="scientific">Roseimaritima ulvae</name>
    <dbReference type="NCBI Taxonomy" id="980254"/>
    <lineage>
        <taxon>Bacteria</taxon>
        <taxon>Pseudomonadati</taxon>
        <taxon>Planctomycetota</taxon>
        <taxon>Planctomycetia</taxon>
        <taxon>Pirellulales</taxon>
        <taxon>Pirellulaceae</taxon>
        <taxon>Roseimaritima</taxon>
    </lineage>
</organism>
<dbReference type="Proteomes" id="UP000325286">
    <property type="component" value="Chromosome"/>
</dbReference>
<dbReference type="EMBL" id="CP042914">
    <property type="protein sequence ID" value="QEG41215.1"/>
    <property type="molecule type" value="Genomic_DNA"/>
</dbReference>
<dbReference type="RefSeq" id="WP_148080339.1">
    <property type="nucleotide sequence ID" value="NZ_CP042914.1"/>
</dbReference>
<evidence type="ECO:0000256" key="2">
    <source>
        <dbReference type="SAM" id="SignalP"/>
    </source>
</evidence>
<evidence type="ECO:0000256" key="1">
    <source>
        <dbReference type="SAM" id="MobiDB-lite"/>
    </source>
</evidence>
<dbReference type="OrthoDB" id="221287at2"/>
<name>A0A5B9QV26_9BACT</name>
<protein>
    <submittedName>
        <fullName evidence="3">Uncharacterized protein</fullName>
    </submittedName>
</protein>
<proteinExistence type="predicted"/>
<dbReference type="AlphaFoldDB" id="A0A5B9QV26"/>
<sequence precursor="true">MRVPAILSCLLTGTLWMATGGPLAAQPAAPPAGSSAARVTAVAGQPFGVARVELPMSLTEFLVSERKIHVTDAAGRVSYPVSQDVLPTPPDEETVEPPTRGRGRRRLLQRFESALRNLSTAPQQRATGREVWFLFRGDEPFSIQLSGASNLRLQVQPQADTNRHGDMLTSWWAAYSNAAVERIVAADYPPVIETYLISMLSRRLKLPYPQAATQHLSERENELSSTLEMIGGSEKLRATVLQSAAAQVPGGRPLASLPVPPPPRWQQGPQIVVPDGIMIEETARHVPPECFYLRFGSFNNYLWFRDLSQLYGGDITDMISVRGVNDGGTQRIEEQLSMKLTDLSRLLGATVVEDQAIIGTDLFLSEGASLGVIIKSKNRFLLETSIRSERTSQQKAVPDATLKDEQIAGRTVSLLSTPDNRLRSFLAIEGDWFFVTNSRRLVERFYAVADGETSLGETLEFQLARQLMPVDREDTLFAYFSPAMLRGMVGPKYQIELRRRLHSHADISLLRLARMAAAAESQPLTAIDQLVSAGYLPLGFGLRPDGSGPLVISDPDNEGAEMIVDSQRGARGSFLPIADVDLVSVTQEEADWYQRRAEYFSENWRQIDPIMVGIGRDMRPDGVEQLKIHAEVAPLVAEKYGMLAQQLGPPTQAAIQFAPDDIVAVQAHVVSDQLGGTIPPHHLFAAIKDARPPEPEQFKGVLRTYVALRALPGYLGAWPQPGLLDRLPLGLGQGVDVEPGLTRLLGGLYRFQGGDFSVLSFQRETLAASLPEIAVAETDDQAQVRIHVGNLVGSQLEGWCNDQLHAQAAELSQAGAEFLNQLSEQLKLQEDETDQAAQWLLAGDLVCPLGGDYERIETTRGKQWVSSRWDDTTAAPLATAPADYKAPVLKWFRGLEANLTQFEDRLVVDAVIDTQHARPGPPPPRTQPPAKTIKRADF</sequence>
<gene>
    <name evidence="3" type="ORF">UC8_32340</name>
</gene>
<evidence type="ECO:0000313" key="3">
    <source>
        <dbReference type="EMBL" id="QEG41215.1"/>
    </source>
</evidence>
<feature type="region of interest" description="Disordered" evidence="1">
    <location>
        <begin position="914"/>
        <end position="938"/>
    </location>
</feature>
<feature type="chain" id="PRO_5023089997" evidence="2">
    <location>
        <begin position="25"/>
        <end position="938"/>
    </location>
</feature>
<keyword evidence="4" id="KW-1185">Reference proteome</keyword>
<accession>A0A5B9QV26</accession>
<evidence type="ECO:0000313" key="4">
    <source>
        <dbReference type="Proteomes" id="UP000325286"/>
    </source>
</evidence>
<feature type="signal peptide" evidence="2">
    <location>
        <begin position="1"/>
        <end position="24"/>
    </location>
</feature>
<keyword evidence="2" id="KW-0732">Signal</keyword>
<dbReference type="KEGG" id="rul:UC8_32340"/>
<reference evidence="3 4" key="1">
    <citation type="submission" date="2019-08" db="EMBL/GenBank/DDBJ databases">
        <title>Deep-cultivation of Planctomycetes and their phenomic and genomic characterization uncovers novel biology.</title>
        <authorList>
            <person name="Wiegand S."/>
            <person name="Jogler M."/>
            <person name="Boedeker C."/>
            <person name="Pinto D."/>
            <person name="Vollmers J."/>
            <person name="Rivas-Marin E."/>
            <person name="Kohn T."/>
            <person name="Peeters S.H."/>
            <person name="Heuer A."/>
            <person name="Rast P."/>
            <person name="Oberbeckmann S."/>
            <person name="Bunk B."/>
            <person name="Jeske O."/>
            <person name="Meyerdierks A."/>
            <person name="Storesund J.E."/>
            <person name="Kallscheuer N."/>
            <person name="Luecker S."/>
            <person name="Lage O.M."/>
            <person name="Pohl T."/>
            <person name="Merkel B.J."/>
            <person name="Hornburger P."/>
            <person name="Mueller R.-W."/>
            <person name="Bruemmer F."/>
            <person name="Labrenz M."/>
            <person name="Spormann A.M."/>
            <person name="Op den Camp H."/>
            <person name="Overmann J."/>
            <person name="Amann R."/>
            <person name="Jetten M.S.M."/>
            <person name="Mascher T."/>
            <person name="Medema M.H."/>
            <person name="Devos D.P."/>
            <person name="Kaster A.-K."/>
            <person name="Ovreas L."/>
            <person name="Rohde M."/>
            <person name="Galperin M.Y."/>
            <person name="Jogler C."/>
        </authorList>
    </citation>
    <scope>NUCLEOTIDE SEQUENCE [LARGE SCALE GENOMIC DNA]</scope>
    <source>
        <strain evidence="3 4">UC8</strain>
    </source>
</reference>